<feature type="compositionally biased region" description="Low complexity" evidence="2">
    <location>
        <begin position="130"/>
        <end position="139"/>
    </location>
</feature>
<evidence type="ECO:0000256" key="2">
    <source>
        <dbReference type="SAM" id="MobiDB-lite"/>
    </source>
</evidence>
<gene>
    <name evidence="4" type="ORF">HPLM_LOCUS14705</name>
</gene>
<dbReference type="Proteomes" id="UP000268014">
    <property type="component" value="Unassembled WGS sequence"/>
</dbReference>
<dbReference type="EMBL" id="UZAF01018671">
    <property type="protein sequence ID" value="VDO53800.1"/>
    <property type="molecule type" value="Genomic_DNA"/>
</dbReference>
<organism evidence="6">
    <name type="scientific">Haemonchus placei</name>
    <name type="common">Barber's pole worm</name>
    <dbReference type="NCBI Taxonomy" id="6290"/>
    <lineage>
        <taxon>Eukaryota</taxon>
        <taxon>Metazoa</taxon>
        <taxon>Ecdysozoa</taxon>
        <taxon>Nematoda</taxon>
        <taxon>Chromadorea</taxon>
        <taxon>Rhabditida</taxon>
        <taxon>Rhabditina</taxon>
        <taxon>Rhabditomorpha</taxon>
        <taxon>Strongyloidea</taxon>
        <taxon>Trichostrongylidae</taxon>
        <taxon>Haemonchus</taxon>
    </lineage>
</organism>
<proteinExistence type="predicted"/>
<dbReference type="PANTHER" id="PTHR24637">
    <property type="entry name" value="COLLAGEN"/>
    <property type="match status" value="1"/>
</dbReference>
<feature type="compositionally biased region" description="Pro residues" evidence="2">
    <location>
        <begin position="178"/>
        <end position="189"/>
    </location>
</feature>
<feature type="compositionally biased region" description="Pro residues" evidence="2">
    <location>
        <begin position="199"/>
        <end position="213"/>
    </location>
</feature>
<evidence type="ECO:0000313" key="6">
    <source>
        <dbReference type="WBParaSite" id="HPLM_0001471301-mRNA-1"/>
    </source>
</evidence>
<reference evidence="4 5" key="2">
    <citation type="submission" date="2018-11" db="EMBL/GenBank/DDBJ databases">
        <authorList>
            <consortium name="Pathogen Informatics"/>
        </authorList>
    </citation>
    <scope>NUCLEOTIDE SEQUENCE [LARGE SCALE GENOMIC DNA]</scope>
    <source>
        <strain evidence="4 5">MHpl1</strain>
    </source>
</reference>
<dbReference type="OrthoDB" id="5878016at2759"/>
<dbReference type="Pfam" id="PF01391">
    <property type="entry name" value="Collagen"/>
    <property type="match status" value="1"/>
</dbReference>
<dbReference type="InterPro" id="IPR008160">
    <property type="entry name" value="Collagen"/>
</dbReference>
<dbReference type="STRING" id="6290.A0A0N4WT19"/>
<keyword evidence="1" id="KW-0677">Repeat</keyword>
<evidence type="ECO:0000256" key="1">
    <source>
        <dbReference type="ARBA" id="ARBA00022737"/>
    </source>
</evidence>
<dbReference type="PANTHER" id="PTHR24637:SF236">
    <property type="entry name" value="NEMATODE CUTICLE COLLAGEN N-TERMINAL DOMAIN-CONTAINING PROTEIN"/>
    <property type="match status" value="1"/>
</dbReference>
<keyword evidence="5" id="KW-1185">Reference proteome</keyword>
<feature type="region of interest" description="Disordered" evidence="2">
    <location>
        <begin position="63"/>
        <end position="233"/>
    </location>
</feature>
<feature type="compositionally biased region" description="Pro residues" evidence="2">
    <location>
        <begin position="141"/>
        <end position="151"/>
    </location>
</feature>
<evidence type="ECO:0000256" key="3">
    <source>
        <dbReference type="SAM" id="SignalP"/>
    </source>
</evidence>
<keyword evidence="3" id="KW-0732">Signal</keyword>
<feature type="compositionally biased region" description="Basic residues" evidence="2">
    <location>
        <begin position="338"/>
        <end position="371"/>
    </location>
</feature>
<feature type="signal peptide" evidence="3">
    <location>
        <begin position="1"/>
        <end position="22"/>
    </location>
</feature>
<dbReference type="AlphaFoldDB" id="A0A0N4WT19"/>
<accession>A0A0N4WT19</accession>
<evidence type="ECO:0000313" key="4">
    <source>
        <dbReference type="EMBL" id="VDO53800.1"/>
    </source>
</evidence>
<evidence type="ECO:0000313" key="5">
    <source>
        <dbReference type="Proteomes" id="UP000268014"/>
    </source>
</evidence>
<reference evidence="6" key="1">
    <citation type="submission" date="2017-02" db="UniProtKB">
        <authorList>
            <consortium name="WormBaseParasite"/>
        </authorList>
    </citation>
    <scope>IDENTIFICATION</scope>
</reference>
<dbReference type="OMA" id="RSHEICP"/>
<protein>
    <submittedName>
        <fullName evidence="6">Collagen triple helix repeat protein</fullName>
    </submittedName>
</protein>
<sequence>MTSTTAFVVLAQLAAMWMFVDMSTFETNFMTHMMDFKFKSSGLRFVIPEEYVYNSKKYVTACPPGPPGPPGEHGTHGEDGLPGQDGQPGMSADEMGYNTGPKECIKCPAGMEGPPGPDGPPGPPGHPGNDGEPGSVGQVGPPGPPGPPGAPGPSGLPGVPGNDGEAGADGVRHLVGPRGPPGPPGPPGVPGTDGHAYVQPPPESGPPGPPGPPGKNGTPGAPGIPGEPGAIGAPGRDAAYCPCPPRAAFPHPYQATDETIAEVTAVQKITGNEPNAQVKVMEGVLGPEPKVEVKTNVVQDSSGKDSRTVFEIVDTWTVGPQVESSVSESIAQFPSGNKKNKGATLKRARVHGKGIRRRRRTHRNNQNRRKH</sequence>
<feature type="compositionally biased region" description="Pro residues" evidence="2">
    <location>
        <begin position="114"/>
        <end position="126"/>
    </location>
</feature>
<name>A0A0N4WT19_HAEPC</name>
<feature type="compositionally biased region" description="Polar residues" evidence="2">
    <location>
        <begin position="327"/>
        <end position="337"/>
    </location>
</feature>
<feature type="region of interest" description="Disordered" evidence="2">
    <location>
        <begin position="327"/>
        <end position="371"/>
    </location>
</feature>
<dbReference type="WBParaSite" id="HPLM_0001471301-mRNA-1">
    <property type="protein sequence ID" value="HPLM_0001471301-mRNA-1"/>
    <property type="gene ID" value="HPLM_0001471301"/>
</dbReference>
<feature type="chain" id="PRO_5043124016" evidence="3">
    <location>
        <begin position="23"/>
        <end position="371"/>
    </location>
</feature>